<evidence type="ECO:0000256" key="5">
    <source>
        <dbReference type="ARBA" id="ARBA00022741"/>
    </source>
</evidence>
<reference evidence="12 13" key="1">
    <citation type="submission" date="2020-06" db="EMBL/GenBank/DDBJ databases">
        <title>Oricola thermophila sp. nov. isolated from a tidal sediments.</title>
        <authorList>
            <person name="Kwon K.K."/>
            <person name="Yang S.-H."/>
            <person name="Park M.-J."/>
        </authorList>
    </citation>
    <scope>NUCLEOTIDE SEQUENCE [LARGE SCALE GENOMIC DNA]</scope>
    <source>
        <strain evidence="12 13">MEBiC13590</strain>
    </source>
</reference>
<keyword evidence="6 9" id="KW-0067">ATP-binding</keyword>
<evidence type="ECO:0000256" key="2">
    <source>
        <dbReference type="ARBA" id="ARBA00022600"/>
    </source>
</evidence>
<dbReference type="CDD" id="cd02508">
    <property type="entry name" value="ADP_Glucose_PP"/>
    <property type="match status" value="1"/>
</dbReference>
<dbReference type="EMBL" id="CP054836">
    <property type="protein sequence ID" value="QKV19589.1"/>
    <property type="molecule type" value="Genomic_DNA"/>
</dbReference>
<evidence type="ECO:0000256" key="1">
    <source>
        <dbReference type="ARBA" id="ARBA00010443"/>
    </source>
</evidence>
<feature type="site" description="Could play a key role in the communication between the regulatory and the substrate sites" evidence="9">
    <location>
        <position position="103"/>
    </location>
</feature>
<comment type="function">
    <text evidence="9">Involved in the biosynthesis of ADP-glucose, a building block required for the elongation reactions to produce glycogen. Catalyzes the reaction between ATP and alpha-D-glucose 1-phosphate (G1P) to produce pyrophosphate and ADP-Glc.</text>
</comment>
<evidence type="ECO:0000256" key="3">
    <source>
        <dbReference type="ARBA" id="ARBA00022679"/>
    </source>
</evidence>
<dbReference type="InterPro" id="IPR011831">
    <property type="entry name" value="ADP-Glc_PPase"/>
</dbReference>
<proteinExistence type="inferred from homology"/>
<dbReference type="KEGG" id="orm:HTY61_14580"/>
<evidence type="ECO:0000259" key="10">
    <source>
        <dbReference type="Pfam" id="PF00483"/>
    </source>
</evidence>
<name>A0A6N1VK62_9HYPH</name>
<dbReference type="PROSITE" id="PS00809">
    <property type="entry name" value="ADP_GLC_PYROPHOSPH_2"/>
    <property type="match status" value="1"/>
</dbReference>
<keyword evidence="8 9" id="KW-0119">Carbohydrate metabolism</keyword>
<gene>
    <name evidence="9 12" type="primary">glgC</name>
    <name evidence="12" type="ORF">HTY61_14580</name>
</gene>
<dbReference type="UniPathway" id="UPA00164"/>
<evidence type="ECO:0000313" key="13">
    <source>
        <dbReference type="Proteomes" id="UP000509367"/>
    </source>
</evidence>
<feature type="binding site" evidence="9">
    <location>
        <begin position="184"/>
        <end position="185"/>
    </location>
    <ligand>
        <name>alpha-D-glucose 1-phosphate</name>
        <dbReference type="ChEBI" id="CHEBI:58601"/>
    </ligand>
</feature>
<feature type="binding site" evidence="9">
    <location>
        <position position="202"/>
    </location>
    <ligand>
        <name>alpha-D-glucose 1-phosphate</name>
        <dbReference type="ChEBI" id="CHEBI:58601"/>
    </ligand>
</feature>
<comment type="catalytic activity">
    <reaction evidence="9">
        <text>alpha-D-glucose 1-phosphate + ATP + H(+) = ADP-alpha-D-glucose + diphosphate</text>
        <dbReference type="Rhea" id="RHEA:12120"/>
        <dbReference type="ChEBI" id="CHEBI:15378"/>
        <dbReference type="ChEBI" id="CHEBI:30616"/>
        <dbReference type="ChEBI" id="CHEBI:33019"/>
        <dbReference type="ChEBI" id="CHEBI:57498"/>
        <dbReference type="ChEBI" id="CHEBI:58601"/>
        <dbReference type="EC" id="2.7.7.27"/>
    </reaction>
</comment>
<dbReference type="InterPro" id="IPR056818">
    <property type="entry name" value="GlmU/GlgC-like_hexapep"/>
</dbReference>
<feature type="domain" description="Nucleotidyl transferase" evidence="10">
    <location>
        <begin position="12"/>
        <end position="281"/>
    </location>
</feature>
<dbReference type="CDD" id="cd04651">
    <property type="entry name" value="LbH_G1P_AT_C"/>
    <property type="match status" value="1"/>
</dbReference>
<dbReference type="InterPro" id="IPR023049">
    <property type="entry name" value="GlgC_bac"/>
</dbReference>
<feature type="domain" description="Glucose-1-phosphate adenylyltransferase/Bifunctional protein GlmU-like C-terminal hexapeptide" evidence="11">
    <location>
        <begin position="304"/>
        <end position="407"/>
    </location>
</feature>
<dbReference type="PROSITE" id="PS00810">
    <property type="entry name" value="ADP_GLC_PYROPHOSPH_3"/>
    <property type="match status" value="1"/>
</dbReference>
<keyword evidence="2 9" id="KW-0321">Glycogen metabolism</keyword>
<dbReference type="EC" id="2.7.7.27" evidence="9"/>
<dbReference type="InterPro" id="IPR005836">
    <property type="entry name" value="ADP_Glu_pyroP_CS"/>
</dbReference>
<protein>
    <recommendedName>
        <fullName evidence="9">Glucose-1-phosphate adenylyltransferase</fullName>
        <ecNumber evidence="9">2.7.7.27</ecNumber>
    </recommendedName>
    <alternativeName>
        <fullName evidence="9">ADP-glucose pyrophosphorylase</fullName>
        <shortName evidence="9">ADPGlc PPase</shortName>
    </alternativeName>
    <alternativeName>
        <fullName evidence="9">ADP-glucose synthase</fullName>
    </alternativeName>
</protein>
<accession>A0A6N1VK62</accession>
<dbReference type="NCBIfam" id="NF001947">
    <property type="entry name" value="PRK00725.1"/>
    <property type="match status" value="1"/>
</dbReference>
<dbReference type="Pfam" id="PF24894">
    <property type="entry name" value="Hexapep_GlmU"/>
    <property type="match status" value="1"/>
</dbReference>
<evidence type="ECO:0000259" key="11">
    <source>
        <dbReference type="Pfam" id="PF24894"/>
    </source>
</evidence>
<evidence type="ECO:0000256" key="9">
    <source>
        <dbReference type="HAMAP-Rule" id="MF_00624"/>
    </source>
</evidence>
<dbReference type="HAMAP" id="MF_00624">
    <property type="entry name" value="GlgC"/>
    <property type="match status" value="1"/>
</dbReference>
<evidence type="ECO:0000256" key="6">
    <source>
        <dbReference type="ARBA" id="ARBA00022840"/>
    </source>
</evidence>
<dbReference type="NCBIfam" id="TIGR02091">
    <property type="entry name" value="glgC"/>
    <property type="match status" value="1"/>
</dbReference>
<dbReference type="PROSITE" id="PS00808">
    <property type="entry name" value="ADP_GLC_PYROPHOSPH_1"/>
    <property type="match status" value="1"/>
</dbReference>
<evidence type="ECO:0000256" key="8">
    <source>
        <dbReference type="ARBA" id="ARBA00023277"/>
    </source>
</evidence>
<dbReference type="PANTHER" id="PTHR43523:SF2">
    <property type="entry name" value="GLUCOSE-1-PHOSPHATE ADENYLYLTRANSFERASE"/>
    <property type="match status" value="1"/>
</dbReference>
<evidence type="ECO:0000256" key="7">
    <source>
        <dbReference type="ARBA" id="ARBA00023056"/>
    </source>
</evidence>
<keyword evidence="4 9" id="KW-0548">Nucleotidyltransferase</keyword>
<sequence length="418" mass="46730">MVMTRLTNRSMAFVLAGGRGSRLKELTDKRAKPAVFFGGKARIIDFALSNALNSGIRKMAIATQYKAHSLIRHCQRGWNFFRPERNEYLDILPASQRVEENKWYLGTADAVTQNIDIVDSYDVDYVLVLAGDHVYKMDYEIMLRQHVETGADVTIGCLTVPREEASAFGVMAVDRTDRITDFLEKPADPPGTPEDATVALASMGIYVFAWPFLRELLLADSADRHSRHDFGGDLIPQIVRNGKAVAHRFSRSCVRVSPDAPAYWRDVGTIDAFWKANIDLTDFSPELDLWDRHWPIWTYSEIMPPAKFVHDEETRRGTAISSLVSGGCILSGTEVRNSLLFTGVHSNSYSVLDHAVVLPHVEIARSARLKNVVIDRGVVIPEGLVVGEDPAEDAKWFRVTDNGIVLITQEMLDRRAAG</sequence>
<feature type="binding site" evidence="9">
    <location>
        <position position="169"/>
    </location>
    <ligand>
        <name>alpha-D-glucose 1-phosphate</name>
        <dbReference type="ChEBI" id="CHEBI:58601"/>
    </ligand>
</feature>
<comment type="subunit">
    <text evidence="9">Homotetramer.</text>
</comment>
<dbReference type="InterPro" id="IPR005835">
    <property type="entry name" value="NTP_transferase_dom"/>
</dbReference>
<keyword evidence="3 9" id="KW-0808">Transferase</keyword>
<evidence type="ECO:0000313" key="12">
    <source>
        <dbReference type="EMBL" id="QKV19589.1"/>
    </source>
</evidence>
<dbReference type="Gene3D" id="2.160.10.10">
    <property type="entry name" value="Hexapeptide repeat proteins"/>
    <property type="match status" value="1"/>
</dbReference>
<feature type="site" description="Could play a key role in the communication between the regulatory and the substrate sites" evidence="9">
    <location>
        <position position="64"/>
    </location>
</feature>
<feature type="binding site" evidence="9">
    <location>
        <position position="104"/>
    </location>
    <ligand>
        <name>alpha-D-glucose 1-phosphate</name>
        <dbReference type="ChEBI" id="CHEBI:58601"/>
    </ligand>
</feature>
<dbReference type="Pfam" id="PF00483">
    <property type="entry name" value="NTP_transferase"/>
    <property type="match status" value="1"/>
</dbReference>
<keyword evidence="7 9" id="KW-0320">Glycogen biosynthesis</keyword>
<comment type="similarity">
    <text evidence="1 9">Belongs to the bacterial/plant glucose-1-phosphate adenylyltransferase family.</text>
</comment>
<evidence type="ECO:0000256" key="4">
    <source>
        <dbReference type="ARBA" id="ARBA00022695"/>
    </source>
</evidence>
<dbReference type="GO" id="GO:0005524">
    <property type="term" value="F:ATP binding"/>
    <property type="evidence" value="ECO:0007669"/>
    <property type="project" value="UniProtKB-KW"/>
</dbReference>
<dbReference type="GO" id="GO:0008878">
    <property type="term" value="F:glucose-1-phosphate adenylyltransferase activity"/>
    <property type="evidence" value="ECO:0007669"/>
    <property type="project" value="UniProtKB-UniRule"/>
</dbReference>
<dbReference type="NCBIfam" id="NF002023">
    <property type="entry name" value="PRK00844.1"/>
    <property type="match status" value="1"/>
</dbReference>
<dbReference type="PANTHER" id="PTHR43523">
    <property type="entry name" value="GLUCOSE-1-PHOSPHATE ADENYLYLTRANSFERASE-RELATED"/>
    <property type="match status" value="1"/>
</dbReference>
<dbReference type="Gene3D" id="3.90.550.10">
    <property type="entry name" value="Spore Coat Polysaccharide Biosynthesis Protein SpsA, Chain A"/>
    <property type="match status" value="1"/>
</dbReference>
<dbReference type="GO" id="GO:0005978">
    <property type="term" value="P:glycogen biosynthetic process"/>
    <property type="evidence" value="ECO:0007669"/>
    <property type="project" value="UniProtKB-UniRule"/>
</dbReference>
<comment type="pathway">
    <text evidence="9">Glycan biosynthesis; glycogen biosynthesis.</text>
</comment>
<dbReference type="Proteomes" id="UP000509367">
    <property type="component" value="Chromosome"/>
</dbReference>
<organism evidence="12 13">
    <name type="scientific">Oricola thermophila</name>
    <dbReference type="NCBI Taxonomy" id="2742145"/>
    <lineage>
        <taxon>Bacteria</taxon>
        <taxon>Pseudomonadati</taxon>
        <taxon>Pseudomonadota</taxon>
        <taxon>Alphaproteobacteria</taxon>
        <taxon>Hyphomicrobiales</taxon>
        <taxon>Ahrensiaceae</taxon>
        <taxon>Oricola</taxon>
    </lineage>
</organism>
<dbReference type="SUPFAM" id="SSF51161">
    <property type="entry name" value="Trimeric LpxA-like enzymes"/>
    <property type="match status" value="1"/>
</dbReference>
<dbReference type="SUPFAM" id="SSF53448">
    <property type="entry name" value="Nucleotide-diphospho-sugar transferases"/>
    <property type="match status" value="1"/>
</dbReference>
<dbReference type="AlphaFoldDB" id="A0A6N1VK62"/>
<dbReference type="InterPro" id="IPR029044">
    <property type="entry name" value="Nucleotide-diphossugar_trans"/>
</dbReference>
<keyword evidence="13" id="KW-1185">Reference proteome</keyword>
<dbReference type="InterPro" id="IPR011004">
    <property type="entry name" value="Trimer_LpxA-like_sf"/>
</dbReference>
<keyword evidence="5 9" id="KW-0547">Nucleotide-binding</keyword>